<accession>A0A6C0F2A4</accession>
<proteinExistence type="predicted"/>
<evidence type="ECO:0000256" key="1">
    <source>
        <dbReference type="SAM" id="MobiDB-lite"/>
    </source>
</evidence>
<dbReference type="EMBL" id="MN739021">
    <property type="protein sequence ID" value="QHT35444.1"/>
    <property type="molecule type" value="Genomic_DNA"/>
</dbReference>
<sequence>MEIAMLVGLAALGYSLATQPVASAQGEKKVKISPMETFVNPEAQESATDKITLLQDKTGHGNMVPFFGGKQTQSMYSGATEGVLDLYTGKGTTTFFHKEEAPAFFKPEAGNGRPWKTPVETEWEQERQATSLAMKNTFPVDQLQVGPGVNDGYTNLPSGGYNQDAMREYALPKTTDELRVIGQEKVTYTSQPTPGKFYITEMGLQAPVKKNRPDRFQVLTGADGSLDHVNTTMGQQKASTLYPEQIMKLQNRESMGMLNANPATTAAAGSMTYIRAFTEPFQEFMKLTVEGRAPPAGPVAGMTVQAGPQSYNVQTHRDESLHNNTRGFEAPLMTFGGQAPSASQQGSQRYVEPLKQDVYTNRNEQPGLLDAFKNNPYTHSLQSAA</sequence>
<evidence type="ECO:0000313" key="2">
    <source>
        <dbReference type="EMBL" id="QHT35444.1"/>
    </source>
</evidence>
<name>A0A6C0F2A4_9ZZZZ</name>
<dbReference type="AlphaFoldDB" id="A0A6C0F2A4"/>
<organism evidence="2">
    <name type="scientific">viral metagenome</name>
    <dbReference type="NCBI Taxonomy" id="1070528"/>
    <lineage>
        <taxon>unclassified sequences</taxon>
        <taxon>metagenomes</taxon>
        <taxon>organismal metagenomes</taxon>
    </lineage>
</organism>
<protein>
    <submittedName>
        <fullName evidence="2">Uncharacterized protein</fullName>
    </submittedName>
</protein>
<reference evidence="2" key="1">
    <citation type="journal article" date="2020" name="Nature">
        <title>Giant virus diversity and host interactions through global metagenomics.</title>
        <authorList>
            <person name="Schulz F."/>
            <person name="Roux S."/>
            <person name="Paez-Espino D."/>
            <person name="Jungbluth S."/>
            <person name="Walsh D.A."/>
            <person name="Denef V.J."/>
            <person name="McMahon K.D."/>
            <person name="Konstantinidis K.T."/>
            <person name="Eloe-Fadrosh E.A."/>
            <person name="Kyrpides N.C."/>
            <person name="Woyke T."/>
        </authorList>
    </citation>
    <scope>NUCLEOTIDE SEQUENCE</scope>
    <source>
        <strain evidence="2">GVMAG-M-3300009180-45</strain>
    </source>
</reference>
<feature type="compositionally biased region" description="Polar residues" evidence="1">
    <location>
        <begin position="375"/>
        <end position="385"/>
    </location>
</feature>
<feature type="region of interest" description="Disordered" evidence="1">
    <location>
        <begin position="361"/>
        <end position="385"/>
    </location>
</feature>